<dbReference type="Proteomes" id="UP000695000">
    <property type="component" value="Unplaced"/>
</dbReference>
<reference evidence="17" key="1">
    <citation type="submission" date="2025-08" db="UniProtKB">
        <authorList>
            <consortium name="RefSeq"/>
        </authorList>
    </citation>
    <scope>IDENTIFICATION</scope>
    <source>
        <tissue evidence="17">Whole Larva</tissue>
    </source>
</reference>
<dbReference type="RefSeq" id="XP_017771979.1">
    <property type="nucleotide sequence ID" value="XM_017916490.1"/>
</dbReference>
<comment type="subunit">
    <text evidence="13">Component of the NSL complex at least composed of KAT8/MOF, KANSL1, KANSL2, KANSL3, MCRS1, PHF20, OGT1/OGT, WDR5 and HCFC1.</text>
</comment>
<evidence type="ECO:0000256" key="5">
    <source>
        <dbReference type="ARBA" id="ARBA00022553"/>
    </source>
</evidence>
<feature type="domain" description="KANL2-like probable zinc-finger" evidence="15">
    <location>
        <begin position="41"/>
        <end position="103"/>
    </location>
</feature>
<evidence type="ECO:0000313" key="16">
    <source>
        <dbReference type="Proteomes" id="UP000695000"/>
    </source>
</evidence>
<evidence type="ECO:0000256" key="7">
    <source>
        <dbReference type="ARBA" id="ARBA00022853"/>
    </source>
</evidence>
<evidence type="ECO:0000256" key="12">
    <source>
        <dbReference type="ARBA" id="ARBA00093359"/>
    </source>
</evidence>
<evidence type="ECO:0000256" key="3">
    <source>
        <dbReference type="ARBA" id="ARBA00015508"/>
    </source>
</evidence>
<dbReference type="PANTHER" id="PTHR13453:SF1">
    <property type="entry name" value="KAT8 REGULATORY NSL COMPLEX SUBUNIT 2"/>
    <property type="match status" value="1"/>
</dbReference>
<evidence type="ECO:0000256" key="14">
    <source>
        <dbReference type="SAM" id="MobiDB-lite"/>
    </source>
</evidence>
<evidence type="ECO:0000313" key="17">
    <source>
        <dbReference type="RefSeq" id="XP_017771979.1"/>
    </source>
</evidence>
<evidence type="ECO:0000259" key="15">
    <source>
        <dbReference type="Pfam" id="PF13891"/>
    </source>
</evidence>
<organism evidence="16 17">
    <name type="scientific">Nicrophorus vespilloides</name>
    <name type="common">Boreal carrion beetle</name>
    <dbReference type="NCBI Taxonomy" id="110193"/>
    <lineage>
        <taxon>Eukaryota</taxon>
        <taxon>Metazoa</taxon>
        <taxon>Ecdysozoa</taxon>
        <taxon>Arthropoda</taxon>
        <taxon>Hexapoda</taxon>
        <taxon>Insecta</taxon>
        <taxon>Pterygota</taxon>
        <taxon>Neoptera</taxon>
        <taxon>Endopterygota</taxon>
        <taxon>Coleoptera</taxon>
        <taxon>Polyphaga</taxon>
        <taxon>Staphyliniformia</taxon>
        <taxon>Silphidae</taxon>
        <taxon>Nicrophorinae</taxon>
        <taxon>Nicrophorus</taxon>
    </lineage>
</organism>
<evidence type="ECO:0000256" key="13">
    <source>
        <dbReference type="ARBA" id="ARBA00093543"/>
    </source>
</evidence>
<name>A0ABM1MBM9_NICVS</name>
<dbReference type="InterPro" id="IPR026316">
    <property type="entry name" value="NSL2"/>
</dbReference>
<keyword evidence="16" id="KW-1185">Reference proteome</keyword>
<evidence type="ECO:0000256" key="10">
    <source>
        <dbReference type="ARBA" id="ARBA00032947"/>
    </source>
</evidence>
<evidence type="ECO:0000256" key="1">
    <source>
        <dbReference type="ARBA" id="ARBA00004123"/>
    </source>
</evidence>
<keyword evidence="4" id="KW-1017">Isopeptide bond</keyword>
<comment type="subcellular location">
    <subcellularLocation>
        <location evidence="2">Mitochondrion</location>
    </subcellularLocation>
    <subcellularLocation>
        <location evidence="1">Nucleus</location>
    </subcellularLocation>
</comment>
<keyword evidence="6" id="KW-0832">Ubl conjugation</keyword>
<sequence length="511" mass="58261">MLKMFLMQTQTDKPPGSAAAAKAAAVLRAEIKMELQNKKQCSYKPFACTQLTLDGYSYCLRHILCDKSAPFKQCSFVYPSNGKRCFLPAKVDKKDVGYCSEHALKAHLLRSKQGCRPAPPRTAEALLGSLSHYVKRPRSRNVSSSTQHSDEGRISPDEGDPKVTRSLDPFVEIDASHINASCSDVLDMCSESESDVEPATYTSVWQDAQADSSDDESIDSEQEDILKHANVYSAEEITMITRDKLSRLQNLYIDQYRHLQHMLKEKRRKYLIALKREKETCCSISNQSKDNPKEQRMYRKLKDLNHYHKKVGTDAILRKRLNELRMKITDGAQHKPQNYNTKCAYIEGGVKCTEKSLPVARHCRKHILEDPNQVLFRACGRKRADIECPTPVEAIFDDQTCILHRDIPPLRSYSQVRKDSESDYDDMTDLHANNPNVKTELIDYSNIVIPTNLLDSLINNESTTSMDSEVDLSLMNSMKCDMDEVVKEEEILNTDDDMSIIRMQDDLDQNE</sequence>
<feature type="domain" description="KANL2-like probable zinc-finger" evidence="15">
    <location>
        <begin position="343"/>
        <end position="404"/>
    </location>
</feature>
<keyword evidence="8" id="KW-0496">Mitochondrion</keyword>
<evidence type="ECO:0000256" key="6">
    <source>
        <dbReference type="ARBA" id="ARBA00022843"/>
    </source>
</evidence>
<feature type="compositionally biased region" description="Basic and acidic residues" evidence="14">
    <location>
        <begin position="148"/>
        <end position="165"/>
    </location>
</feature>
<evidence type="ECO:0000256" key="2">
    <source>
        <dbReference type="ARBA" id="ARBA00004173"/>
    </source>
</evidence>
<keyword evidence="7" id="KW-0156">Chromatin regulator</keyword>
<dbReference type="GeneID" id="108559269"/>
<evidence type="ECO:0000256" key="9">
    <source>
        <dbReference type="ARBA" id="ARBA00023242"/>
    </source>
</evidence>
<keyword evidence="9" id="KW-0539">Nucleus</keyword>
<gene>
    <name evidence="17" type="primary">LOC108559269</name>
</gene>
<feature type="region of interest" description="Disordered" evidence="14">
    <location>
        <begin position="136"/>
        <end position="165"/>
    </location>
</feature>
<dbReference type="Pfam" id="PF13891">
    <property type="entry name" value="zf-C3HC3H_KANSL2"/>
    <property type="match status" value="2"/>
</dbReference>
<protein>
    <recommendedName>
        <fullName evidence="3">KAT8 regulatory NSL complex subunit 2</fullName>
    </recommendedName>
    <alternativeName>
        <fullName evidence="11">NSL complex protein NSL2</fullName>
    </alternativeName>
    <alternativeName>
        <fullName evidence="10">Non-specific lethal 2 homolog</fullName>
    </alternativeName>
</protein>
<accession>A0ABM1MBM9</accession>
<dbReference type="InterPro" id="IPR025927">
    <property type="entry name" value="Znf_KANL2-like"/>
</dbReference>
<evidence type="ECO:0000256" key="11">
    <source>
        <dbReference type="ARBA" id="ARBA00033378"/>
    </source>
</evidence>
<comment type="function">
    <text evidence="12">Non-catalytic component of the NSL histone acetyltransferase complex, a multiprotein complex that mediates histone H4 acetylation at 'Lys-5'- and 'Lys-8' (H4K5ac and H4K8ac) at transcription start sites and promotes transcription initiation. Required for NSL complex stability and for transcription of intraciliary transport genes in both ciliated and non-ciliated cells by regulating histone H4 acetylation at 'Lys-5'- and 'Lys-12' (H4K5ac and H4K12ac). This is necessary for cilium assembly in ciliated cells and for organization of the microtubule cytoskeleton in non-ciliated cells. Required within the NSL complex to maintain nuclear architecture stability by promoting KAT8-mediated acetylation of lamin LMNA.</text>
</comment>
<evidence type="ECO:0000256" key="8">
    <source>
        <dbReference type="ARBA" id="ARBA00023128"/>
    </source>
</evidence>
<proteinExistence type="predicted"/>
<dbReference type="PANTHER" id="PTHR13453">
    <property type="entry name" value="KAT8 REGULATORY NSL COMPLEX SUBUNIT 2"/>
    <property type="match status" value="1"/>
</dbReference>
<evidence type="ECO:0000256" key="4">
    <source>
        <dbReference type="ARBA" id="ARBA00022499"/>
    </source>
</evidence>
<keyword evidence="5" id="KW-0597">Phosphoprotein</keyword>